<reference evidence="11 12" key="1">
    <citation type="journal article" date="2016" name="Mol. Biol. Evol.">
        <title>Comparative Genomics of Early-Diverging Mushroom-Forming Fungi Provides Insights into the Origins of Lignocellulose Decay Capabilities.</title>
        <authorList>
            <person name="Nagy L.G."/>
            <person name="Riley R."/>
            <person name="Tritt A."/>
            <person name="Adam C."/>
            <person name="Daum C."/>
            <person name="Floudas D."/>
            <person name="Sun H."/>
            <person name="Yadav J.S."/>
            <person name="Pangilinan J."/>
            <person name="Larsson K.H."/>
            <person name="Matsuura K."/>
            <person name="Barry K."/>
            <person name="Labutti K."/>
            <person name="Kuo R."/>
            <person name="Ohm R.A."/>
            <person name="Bhattacharya S.S."/>
            <person name="Shirouzu T."/>
            <person name="Yoshinaga Y."/>
            <person name="Martin F.M."/>
            <person name="Grigoriev I.V."/>
            <person name="Hibbett D.S."/>
        </authorList>
    </citation>
    <scope>NUCLEOTIDE SEQUENCE [LARGE SCALE GENOMIC DNA]</scope>
    <source>
        <strain evidence="11 12">93-53</strain>
    </source>
</reference>
<dbReference type="FunCoup" id="A0A165HLQ6">
    <property type="interactions" value="351"/>
</dbReference>
<comment type="subcellular location">
    <subcellularLocation>
        <location evidence="1 10">Endoplasmic reticulum membrane</location>
        <topology evidence="1 10">Multi-pass membrane protein</topology>
    </subcellularLocation>
</comment>
<keyword evidence="12" id="KW-1185">Reference proteome</keyword>
<dbReference type="EMBL" id="KV427606">
    <property type="protein sequence ID" value="KZT11897.1"/>
    <property type="molecule type" value="Genomic_DNA"/>
</dbReference>
<proteinExistence type="inferred from homology"/>
<evidence type="ECO:0000256" key="4">
    <source>
        <dbReference type="ARBA" id="ARBA00022692"/>
    </source>
</evidence>
<dbReference type="OrthoDB" id="9979195at2759"/>
<evidence type="ECO:0000256" key="5">
    <source>
        <dbReference type="ARBA" id="ARBA00022824"/>
    </source>
</evidence>
<comment type="function">
    <text evidence="9 10">Intramembrane glycolipid transporter that operates in the biosynthetic pathway of dolichol-linked oligosaccharides, the glycan precursors employed in protein asparagine (N)-glycosylation. The sequential addition of sugars to dolichol pyrophosphate produces dolichol-linked oligosaccharides containing fourteen sugars, including two GlcNAcs, nine mannoses and three glucoses. Once assembled, the oligosaccharide is transferred from the lipid to nascent proteins by oligosaccharyltransferases. The assembly of dolichol-linked oligosaccharides begins on the cytosolic side of the endoplasmic reticulum membrane and finishes in its lumen. RFT1 could mediate the translocation of the cytosolically oriented intermediate DolPP-GlcNAc2Man5, produced by ALG11, into the ER lumen where dolichol-linked oligosaccharides assembly continues. However, the intramembrane lipid transporter activity could not be confirmed in vitro.</text>
</comment>
<gene>
    <name evidence="11" type="ORF">LAESUDRAFT_670043</name>
</gene>
<evidence type="ECO:0000256" key="7">
    <source>
        <dbReference type="ARBA" id="ARBA00023136"/>
    </source>
</evidence>
<keyword evidence="6 10" id="KW-1133">Transmembrane helix</keyword>
<evidence type="ECO:0000256" key="6">
    <source>
        <dbReference type="ARBA" id="ARBA00022989"/>
    </source>
</evidence>
<keyword evidence="5 10" id="KW-0256">Endoplasmic reticulum</keyword>
<evidence type="ECO:0000256" key="2">
    <source>
        <dbReference type="ARBA" id="ARBA00004922"/>
    </source>
</evidence>
<organism evidence="11 12">
    <name type="scientific">Laetiporus sulphureus 93-53</name>
    <dbReference type="NCBI Taxonomy" id="1314785"/>
    <lineage>
        <taxon>Eukaryota</taxon>
        <taxon>Fungi</taxon>
        <taxon>Dikarya</taxon>
        <taxon>Basidiomycota</taxon>
        <taxon>Agaricomycotina</taxon>
        <taxon>Agaricomycetes</taxon>
        <taxon>Polyporales</taxon>
        <taxon>Laetiporus</taxon>
    </lineage>
</organism>
<protein>
    <recommendedName>
        <fullName evidence="8 10">Man(5)GlcNAc(2)-PP-dolichol translocation protein RFT1</fullName>
    </recommendedName>
</protein>
<keyword evidence="7 10" id="KW-0472">Membrane</keyword>
<feature type="transmembrane region" description="Helical" evidence="10">
    <location>
        <begin position="433"/>
        <end position="451"/>
    </location>
</feature>
<dbReference type="Pfam" id="PF04506">
    <property type="entry name" value="Rft-1"/>
    <property type="match status" value="1"/>
</dbReference>
<accession>A0A165HLQ6</accession>
<feature type="transmembrane region" description="Helical" evidence="10">
    <location>
        <begin position="376"/>
        <end position="396"/>
    </location>
</feature>
<feature type="transmembrane region" description="Helical" evidence="10">
    <location>
        <begin position="98"/>
        <end position="123"/>
    </location>
</feature>
<dbReference type="STRING" id="1314785.A0A165HLQ6"/>
<feature type="transmembrane region" description="Helical" evidence="10">
    <location>
        <begin position="510"/>
        <end position="531"/>
    </location>
</feature>
<feature type="transmembrane region" description="Helical" evidence="10">
    <location>
        <begin position="408"/>
        <end position="427"/>
    </location>
</feature>
<keyword evidence="10" id="KW-0813">Transport</keyword>
<dbReference type="PANTHER" id="PTHR13117">
    <property type="entry name" value="ENDOPLASMIC RETICULUM MULTISPAN TRANSMEMBRANE PROTEIN-RELATED"/>
    <property type="match status" value="1"/>
</dbReference>
<dbReference type="GO" id="GO:0034203">
    <property type="term" value="P:glycolipid translocation"/>
    <property type="evidence" value="ECO:0007669"/>
    <property type="project" value="TreeGrafter"/>
</dbReference>
<comment type="pathway">
    <text evidence="2">Protein modification; protein glycosylation.</text>
</comment>
<dbReference type="GO" id="GO:0005789">
    <property type="term" value="C:endoplasmic reticulum membrane"/>
    <property type="evidence" value="ECO:0007669"/>
    <property type="project" value="UniProtKB-SubCell"/>
</dbReference>
<evidence type="ECO:0000256" key="8">
    <source>
        <dbReference type="ARBA" id="ARBA00044793"/>
    </source>
</evidence>
<dbReference type="GO" id="GO:0006488">
    <property type="term" value="P:dolichol-linked oligosaccharide biosynthetic process"/>
    <property type="evidence" value="ECO:0007669"/>
    <property type="project" value="InterPro"/>
</dbReference>
<keyword evidence="4 10" id="KW-0812">Transmembrane</keyword>
<feature type="transmembrane region" description="Helical" evidence="10">
    <location>
        <begin position="197"/>
        <end position="219"/>
    </location>
</feature>
<sequence>MASTSVSDAPSKSQQDFLLSKALASASSLVFLQLFSRVFTFALNQALVRLVSPEVFGTAAIQFELLLSTILFLSREGVRSALLRASDKSALDKTKNNVLVTNISVLPVTVGVPAAVLIALLYIGTTSASTASQPHFRSSVAIYTLAASLELLSEPLYIRAQNDLRFDLRVKAEGTAVVMRTLVVFTLLMTLPVEWALVAFAVGQAAYGLTVLVTYLRAYKQGISFWPRKTIALVHGKVGSQYFDPSLLHLSAAMTGQSLVKHFLTEGDKFLISRLSPLADQGGYAIASNYGSLVARIVFQPVEETSRVFFAKTLSATDSRESLKAAARMLMNVLLVFTHLLLLLVTFGPPYMALAVSILLPPRYHSTSAPTILCTYVYYIPMMAFNGILEAFFASASAPSDLHAQSRWMFVFSIGFIAAAVGLAKGAGLGDAGLVWANVANLLCRALYAWLFVRRYFRTRGGPELANWKKAVPPGFVLATFAASAAVTRYSEWKYRDVPLQLLLQSGHVAMGLCCLAGCMSACLISERAALLQINSFMRRR</sequence>
<dbReference type="Proteomes" id="UP000076871">
    <property type="component" value="Unassembled WGS sequence"/>
</dbReference>
<dbReference type="GeneID" id="63822454"/>
<name>A0A165HLQ6_9APHY</name>
<dbReference type="RefSeq" id="XP_040769545.1">
    <property type="nucleotide sequence ID" value="XM_040905424.1"/>
</dbReference>
<evidence type="ECO:0000256" key="3">
    <source>
        <dbReference type="ARBA" id="ARBA00010288"/>
    </source>
</evidence>
<comment type="similarity">
    <text evidence="3 10">Belongs to the RFT1 family.</text>
</comment>
<evidence type="ECO:0000256" key="1">
    <source>
        <dbReference type="ARBA" id="ARBA00004477"/>
    </source>
</evidence>
<dbReference type="InterPro" id="IPR007594">
    <property type="entry name" value="RFT1"/>
</dbReference>
<evidence type="ECO:0000256" key="10">
    <source>
        <dbReference type="RuleBase" id="RU365067"/>
    </source>
</evidence>
<feature type="transmembrane region" description="Helical" evidence="10">
    <location>
        <begin position="471"/>
        <end position="490"/>
    </location>
</feature>
<dbReference type="InParanoid" id="A0A165HLQ6"/>
<comment type="caution">
    <text evidence="10">Lacks conserved residue(s) required for the propagation of feature annotation.</text>
</comment>
<dbReference type="PANTHER" id="PTHR13117:SF5">
    <property type="entry name" value="PROTEIN RFT1 HOMOLOG"/>
    <property type="match status" value="1"/>
</dbReference>
<evidence type="ECO:0000313" key="11">
    <source>
        <dbReference type="EMBL" id="KZT11897.1"/>
    </source>
</evidence>
<dbReference type="AlphaFoldDB" id="A0A165HLQ6"/>
<feature type="transmembrane region" description="Helical" evidence="10">
    <location>
        <begin position="329"/>
        <end position="356"/>
    </location>
</feature>
<evidence type="ECO:0000256" key="9">
    <source>
        <dbReference type="ARBA" id="ARBA00045912"/>
    </source>
</evidence>
<evidence type="ECO:0000313" key="12">
    <source>
        <dbReference type="Proteomes" id="UP000076871"/>
    </source>
</evidence>